<name>A0A225UQ27_9STRA</name>
<dbReference type="AlphaFoldDB" id="A0A225UQ27"/>
<comment type="caution">
    <text evidence="2">The sequence shown here is derived from an EMBL/GenBank/DDBJ whole genome shotgun (WGS) entry which is preliminary data.</text>
</comment>
<accession>A0A225UQ27</accession>
<evidence type="ECO:0000313" key="2">
    <source>
        <dbReference type="EMBL" id="OWY95051.1"/>
    </source>
</evidence>
<proteinExistence type="predicted"/>
<gene>
    <name evidence="2" type="ORF">PHMEG_00035057</name>
</gene>
<evidence type="ECO:0000256" key="1">
    <source>
        <dbReference type="SAM" id="MobiDB-lite"/>
    </source>
</evidence>
<keyword evidence="3" id="KW-1185">Reference proteome</keyword>
<evidence type="ECO:0000313" key="3">
    <source>
        <dbReference type="Proteomes" id="UP000198211"/>
    </source>
</evidence>
<feature type="region of interest" description="Disordered" evidence="1">
    <location>
        <begin position="104"/>
        <end position="126"/>
    </location>
</feature>
<reference evidence="3" key="1">
    <citation type="submission" date="2017-03" db="EMBL/GenBank/DDBJ databases">
        <title>Phytopthora megakarya and P. palmivora, two closely related causual agents of cacao black pod achieved similar genome size and gene model numbers by different mechanisms.</title>
        <authorList>
            <person name="Ali S."/>
            <person name="Shao J."/>
            <person name="Larry D.J."/>
            <person name="Kronmiller B."/>
            <person name="Shen D."/>
            <person name="Strem M.D."/>
            <person name="Melnick R.L."/>
            <person name="Guiltinan M.J."/>
            <person name="Tyler B.M."/>
            <person name="Meinhardt L.W."/>
            <person name="Bailey B.A."/>
        </authorList>
    </citation>
    <scope>NUCLEOTIDE SEQUENCE [LARGE SCALE GENOMIC DNA]</scope>
    <source>
        <strain evidence="3">zdho120</strain>
    </source>
</reference>
<dbReference type="EMBL" id="NBNE01013493">
    <property type="protein sequence ID" value="OWY95051.1"/>
    <property type="molecule type" value="Genomic_DNA"/>
</dbReference>
<protein>
    <submittedName>
        <fullName evidence="2">Uncharacterized protein</fullName>
    </submittedName>
</protein>
<organism evidence="2 3">
    <name type="scientific">Phytophthora megakarya</name>
    <dbReference type="NCBI Taxonomy" id="4795"/>
    <lineage>
        <taxon>Eukaryota</taxon>
        <taxon>Sar</taxon>
        <taxon>Stramenopiles</taxon>
        <taxon>Oomycota</taxon>
        <taxon>Peronosporomycetes</taxon>
        <taxon>Peronosporales</taxon>
        <taxon>Peronosporaceae</taxon>
        <taxon>Phytophthora</taxon>
    </lineage>
</organism>
<sequence length="126" mass="14298">MKITSFTLVVIVRISKNQANLRGLQAQVSTLQAQLRTVDVRRGAQHRPRLDADPVMNFLNANSQLSLQWPRLRSLLEHWRDNTQVSSSWRTTISILAADDPSVSTSAYVPVPRPGEDGDEERSYLW</sequence>
<dbReference type="Proteomes" id="UP000198211">
    <property type="component" value="Unassembled WGS sequence"/>
</dbReference>